<evidence type="ECO:0000313" key="5">
    <source>
        <dbReference type="RefSeq" id="XP_025831019.1"/>
    </source>
</evidence>
<keyword evidence="4" id="KW-1185">Reference proteome</keyword>
<evidence type="ECO:0000313" key="4">
    <source>
        <dbReference type="Proteomes" id="UP000192223"/>
    </source>
</evidence>
<dbReference type="KEGG" id="apln:108735833"/>
<dbReference type="OrthoDB" id="7668193at2759"/>
<name>A0A7F5R5N1_AGRPL</name>
<dbReference type="Gene3D" id="2.130.10.10">
    <property type="entry name" value="YVTN repeat-like/Quinoprotein amine dehydrogenase"/>
    <property type="match status" value="2"/>
</dbReference>
<dbReference type="InterPro" id="IPR001680">
    <property type="entry name" value="WD40_rpt"/>
</dbReference>
<dbReference type="InterPro" id="IPR036322">
    <property type="entry name" value="WD40_repeat_dom_sf"/>
</dbReference>
<protein>
    <submittedName>
        <fullName evidence="5">Guanine nucleotide-binding protein subunit beta-like protein 1</fullName>
    </submittedName>
</protein>
<evidence type="ECO:0000256" key="1">
    <source>
        <dbReference type="ARBA" id="ARBA00022574"/>
    </source>
</evidence>
<dbReference type="FunCoup" id="A0A7F5R5N1">
    <property type="interactions" value="1144"/>
</dbReference>
<organism evidence="4 5">
    <name type="scientific">Agrilus planipennis</name>
    <name type="common">Emerald ash borer</name>
    <name type="synonym">Agrilus marcopoli</name>
    <dbReference type="NCBI Taxonomy" id="224129"/>
    <lineage>
        <taxon>Eukaryota</taxon>
        <taxon>Metazoa</taxon>
        <taxon>Ecdysozoa</taxon>
        <taxon>Arthropoda</taxon>
        <taxon>Hexapoda</taxon>
        <taxon>Insecta</taxon>
        <taxon>Pterygota</taxon>
        <taxon>Neoptera</taxon>
        <taxon>Endopterygota</taxon>
        <taxon>Coleoptera</taxon>
        <taxon>Polyphaga</taxon>
        <taxon>Elateriformia</taxon>
        <taxon>Buprestoidea</taxon>
        <taxon>Buprestidae</taxon>
        <taxon>Agrilinae</taxon>
        <taxon>Agrilus</taxon>
    </lineage>
</organism>
<accession>A0A7F5R5N1</accession>
<dbReference type="InParanoid" id="A0A7F5R5N1"/>
<reference evidence="5" key="1">
    <citation type="submission" date="2025-08" db="UniProtKB">
        <authorList>
            <consortium name="RefSeq"/>
        </authorList>
    </citation>
    <scope>IDENTIFICATION</scope>
    <source>
        <tissue evidence="5">Entire body</tissue>
    </source>
</reference>
<dbReference type="SMART" id="SM00320">
    <property type="entry name" value="WD40"/>
    <property type="match status" value="3"/>
</dbReference>
<dbReference type="GeneID" id="108735833"/>
<evidence type="ECO:0000256" key="2">
    <source>
        <dbReference type="ARBA" id="ARBA00022737"/>
    </source>
</evidence>
<gene>
    <name evidence="5" type="primary">LOC108735833</name>
</gene>
<dbReference type="SUPFAM" id="SSF50978">
    <property type="entry name" value="WD40 repeat-like"/>
    <property type="match status" value="1"/>
</dbReference>
<dbReference type="AlphaFoldDB" id="A0A7F5R5N1"/>
<dbReference type="PANTHER" id="PTHR19854:SF1">
    <property type="entry name" value="GUANINE NUCLEOTIDE-BINDING PROTEIN SUBUNIT BETA-LIKE PROTEIN 1"/>
    <property type="match status" value="1"/>
</dbReference>
<proteinExistence type="predicted"/>
<dbReference type="Proteomes" id="UP000192223">
    <property type="component" value="Unplaced"/>
</dbReference>
<keyword evidence="2" id="KW-0677">Repeat</keyword>
<dbReference type="PANTHER" id="PTHR19854">
    <property type="entry name" value="TRANSDUCIN BETA-LIKE 3"/>
    <property type="match status" value="1"/>
</dbReference>
<dbReference type="Pfam" id="PF00400">
    <property type="entry name" value="WD40"/>
    <property type="match status" value="1"/>
</dbReference>
<feature type="repeat" description="WD" evidence="3">
    <location>
        <begin position="272"/>
        <end position="313"/>
    </location>
</feature>
<dbReference type="RefSeq" id="XP_025831019.1">
    <property type="nucleotide sequence ID" value="XM_025975234.1"/>
</dbReference>
<keyword evidence="1 3" id="KW-0853">WD repeat</keyword>
<dbReference type="PROSITE" id="PS50294">
    <property type="entry name" value="WD_REPEATS_REGION"/>
    <property type="match status" value="1"/>
</dbReference>
<evidence type="ECO:0000256" key="3">
    <source>
        <dbReference type="PROSITE-ProRule" id="PRU00221"/>
    </source>
</evidence>
<dbReference type="PROSITE" id="PS50082">
    <property type="entry name" value="WD_REPEATS_2"/>
    <property type="match status" value="1"/>
</dbReference>
<dbReference type="InterPro" id="IPR015943">
    <property type="entry name" value="WD40/YVTN_repeat-like_dom_sf"/>
</dbReference>
<sequence length="313" mass="35225">MAVLPPDPVFCLKSDMGYVHSLCFADNEENFSKTLYAATESGFVYVWDLDTNRLKWKQMLGTSIQVIHSIGNDLITQEKMGSIKRWAVNESEFILVHEYTCYGGYCRSLLMQNNVLVIPQEQSKLEALSITNMEKVQTFLPENNNLGNAMCLQKVELDKTIYILAGYETGDVLLWNFSSGTLCGHIKLRECITSLTFDPITCRGICGNSTNVLQVFTINKSFQITLKCEITVSNEGCNVVKIRPDRKIFVAGSWNGFLRVFSWKSLRPLAVLTEHKKPVTDVQFSPLPVKQWGGNIMAASGGDGIISLWYLYN</sequence>